<accession>A0A5B7DLQ4</accession>
<proteinExistence type="predicted"/>
<name>A0A5B7DLQ4_PORTR</name>
<evidence type="ECO:0008006" key="4">
    <source>
        <dbReference type="Google" id="ProtNLM"/>
    </source>
</evidence>
<feature type="signal peptide" evidence="1">
    <location>
        <begin position="1"/>
        <end position="18"/>
    </location>
</feature>
<keyword evidence="3" id="KW-1185">Reference proteome</keyword>
<dbReference type="EMBL" id="VSRR010001053">
    <property type="protein sequence ID" value="MPC22115.1"/>
    <property type="molecule type" value="Genomic_DNA"/>
</dbReference>
<sequence>MALDFYFTLLLLTCRSAAIIMVEPDNLALVLLALGAPVLYCNHVYTRHAHVSNTCRLCSIAVLCPWSDLLGLR</sequence>
<evidence type="ECO:0000313" key="3">
    <source>
        <dbReference type="Proteomes" id="UP000324222"/>
    </source>
</evidence>
<evidence type="ECO:0000256" key="1">
    <source>
        <dbReference type="SAM" id="SignalP"/>
    </source>
</evidence>
<dbReference type="AlphaFoldDB" id="A0A5B7DLQ4"/>
<comment type="caution">
    <text evidence="2">The sequence shown here is derived from an EMBL/GenBank/DDBJ whole genome shotgun (WGS) entry which is preliminary data.</text>
</comment>
<feature type="chain" id="PRO_5022889022" description="Secreted protein" evidence="1">
    <location>
        <begin position="19"/>
        <end position="73"/>
    </location>
</feature>
<gene>
    <name evidence="2" type="ORF">E2C01_015122</name>
</gene>
<protein>
    <recommendedName>
        <fullName evidence="4">Secreted protein</fullName>
    </recommendedName>
</protein>
<organism evidence="2 3">
    <name type="scientific">Portunus trituberculatus</name>
    <name type="common">Swimming crab</name>
    <name type="synonym">Neptunus trituberculatus</name>
    <dbReference type="NCBI Taxonomy" id="210409"/>
    <lineage>
        <taxon>Eukaryota</taxon>
        <taxon>Metazoa</taxon>
        <taxon>Ecdysozoa</taxon>
        <taxon>Arthropoda</taxon>
        <taxon>Crustacea</taxon>
        <taxon>Multicrustacea</taxon>
        <taxon>Malacostraca</taxon>
        <taxon>Eumalacostraca</taxon>
        <taxon>Eucarida</taxon>
        <taxon>Decapoda</taxon>
        <taxon>Pleocyemata</taxon>
        <taxon>Brachyura</taxon>
        <taxon>Eubrachyura</taxon>
        <taxon>Portunoidea</taxon>
        <taxon>Portunidae</taxon>
        <taxon>Portuninae</taxon>
        <taxon>Portunus</taxon>
    </lineage>
</organism>
<dbReference type="Proteomes" id="UP000324222">
    <property type="component" value="Unassembled WGS sequence"/>
</dbReference>
<reference evidence="2 3" key="1">
    <citation type="submission" date="2019-05" db="EMBL/GenBank/DDBJ databases">
        <title>Another draft genome of Portunus trituberculatus and its Hox gene families provides insights of decapod evolution.</title>
        <authorList>
            <person name="Jeong J.-H."/>
            <person name="Song I."/>
            <person name="Kim S."/>
            <person name="Choi T."/>
            <person name="Kim D."/>
            <person name="Ryu S."/>
            <person name="Kim W."/>
        </authorList>
    </citation>
    <scope>NUCLEOTIDE SEQUENCE [LARGE SCALE GENOMIC DNA]</scope>
    <source>
        <tissue evidence="2">Muscle</tissue>
    </source>
</reference>
<evidence type="ECO:0000313" key="2">
    <source>
        <dbReference type="EMBL" id="MPC22115.1"/>
    </source>
</evidence>
<keyword evidence="1" id="KW-0732">Signal</keyword>